<dbReference type="PROSITE" id="PS00018">
    <property type="entry name" value="EF_HAND_1"/>
    <property type="match status" value="1"/>
</dbReference>
<keyword evidence="9" id="KW-1185">Reference proteome</keyword>
<evidence type="ECO:0000313" key="9">
    <source>
        <dbReference type="Proteomes" id="UP001458880"/>
    </source>
</evidence>
<gene>
    <name evidence="8" type="ORF">QE152_g3440</name>
</gene>
<evidence type="ECO:0000259" key="7">
    <source>
        <dbReference type="PROSITE" id="PS50222"/>
    </source>
</evidence>
<dbReference type="AlphaFoldDB" id="A0AAW1N4D1"/>
<comment type="similarity">
    <text evidence="1">Belongs to the recoverin family.</text>
</comment>
<evidence type="ECO:0000256" key="2">
    <source>
        <dbReference type="ARBA" id="ARBA00022707"/>
    </source>
</evidence>
<proteinExistence type="inferred from homology"/>
<evidence type="ECO:0000256" key="5">
    <source>
        <dbReference type="ARBA" id="ARBA00022837"/>
    </source>
</evidence>
<keyword evidence="4" id="KW-0677">Repeat</keyword>
<dbReference type="Gene3D" id="1.10.238.10">
    <property type="entry name" value="EF-hand"/>
    <property type="match status" value="1"/>
</dbReference>
<keyword evidence="3" id="KW-0479">Metal-binding</keyword>
<accession>A0AAW1N4D1</accession>
<keyword evidence="6" id="KW-0449">Lipoprotein</keyword>
<dbReference type="SUPFAM" id="SSF47473">
    <property type="entry name" value="EF-hand"/>
    <property type="match status" value="1"/>
</dbReference>
<dbReference type="Proteomes" id="UP001458880">
    <property type="component" value="Unassembled WGS sequence"/>
</dbReference>
<dbReference type="PRINTS" id="PR00450">
    <property type="entry name" value="RECOVERIN"/>
</dbReference>
<organism evidence="8 9">
    <name type="scientific">Popillia japonica</name>
    <name type="common">Japanese beetle</name>
    <dbReference type="NCBI Taxonomy" id="7064"/>
    <lineage>
        <taxon>Eukaryota</taxon>
        <taxon>Metazoa</taxon>
        <taxon>Ecdysozoa</taxon>
        <taxon>Arthropoda</taxon>
        <taxon>Hexapoda</taxon>
        <taxon>Insecta</taxon>
        <taxon>Pterygota</taxon>
        <taxon>Neoptera</taxon>
        <taxon>Endopterygota</taxon>
        <taxon>Coleoptera</taxon>
        <taxon>Polyphaga</taxon>
        <taxon>Scarabaeiformia</taxon>
        <taxon>Scarabaeidae</taxon>
        <taxon>Rutelinae</taxon>
        <taxon>Popillia</taxon>
    </lineage>
</organism>
<feature type="domain" description="EF-hand" evidence="7">
    <location>
        <begin position="40"/>
        <end position="75"/>
    </location>
</feature>
<comment type="caution">
    <text evidence="8">The sequence shown here is derived from an EMBL/GenBank/DDBJ whole genome shotgun (WGS) entry which is preliminary data.</text>
</comment>
<dbReference type="InterPro" id="IPR018247">
    <property type="entry name" value="EF_Hand_1_Ca_BS"/>
</dbReference>
<evidence type="ECO:0000256" key="4">
    <source>
        <dbReference type="ARBA" id="ARBA00022737"/>
    </source>
</evidence>
<dbReference type="PANTHER" id="PTHR23055:SF198">
    <property type="entry name" value="NEURONAL CALCIUM SENSOR 1"/>
    <property type="match status" value="1"/>
</dbReference>
<name>A0AAW1N4D1_POPJA</name>
<dbReference type="PANTHER" id="PTHR23055">
    <property type="entry name" value="CALCIUM BINDING PROTEINS"/>
    <property type="match status" value="1"/>
</dbReference>
<dbReference type="InterPro" id="IPR002048">
    <property type="entry name" value="EF_hand_dom"/>
</dbReference>
<protein>
    <submittedName>
        <fullName evidence="8">EF-hand domain pair</fullName>
    </submittedName>
</protein>
<reference evidence="8 9" key="1">
    <citation type="journal article" date="2024" name="BMC Genomics">
        <title>De novo assembly and annotation of Popillia japonica's genome with initial clues to its potential as an invasive pest.</title>
        <authorList>
            <person name="Cucini C."/>
            <person name="Boschi S."/>
            <person name="Funari R."/>
            <person name="Cardaioli E."/>
            <person name="Iannotti N."/>
            <person name="Marturano G."/>
            <person name="Paoli F."/>
            <person name="Bruttini M."/>
            <person name="Carapelli A."/>
            <person name="Frati F."/>
            <person name="Nardi F."/>
        </authorList>
    </citation>
    <scope>NUCLEOTIDE SEQUENCE [LARGE SCALE GENOMIC DNA]</scope>
    <source>
        <strain evidence="8">DMR45628</strain>
    </source>
</reference>
<evidence type="ECO:0000256" key="6">
    <source>
        <dbReference type="ARBA" id="ARBA00023288"/>
    </source>
</evidence>
<dbReference type="PROSITE" id="PS50222">
    <property type="entry name" value="EF_HAND_2"/>
    <property type="match status" value="1"/>
</dbReference>
<dbReference type="InterPro" id="IPR028846">
    <property type="entry name" value="Recoverin"/>
</dbReference>
<keyword evidence="5" id="KW-0106">Calcium</keyword>
<dbReference type="InterPro" id="IPR011992">
    <property type="entry name" value="EF-hand-dom_pair"/>
</dbReference>
<sequence>MLFILAKINKHKGFLKDCPNGLLTEQGFIKIYKQFFPQGDPSKFASLVFRVFDENKDGSIEFEEFIRALSVTSRGNLDEKLHCKYVGVISTASFCVPAMCFPPTVGVLVGSLHCRDRIEKGMKSEARIYATESSRGGDIFDTFTSSTGIYEQECLRFLHPEFLLYISLIVDVKLSRRILIEIYV</sequence>
<dbReference type="Pfam" id="PF00036">
    <property type="entry name" value="EF-hand_1"/>
    <property type="match status" value="1"/>
</dbReference>
<evidence type="ECO:0000256" key="3">
    <source>
        <dbReference type="ARBA" id="ARBA00022723"/>
    </source>
</evidence>
<dbReference type="GO" id="GO:0005509">
    <property type="term" value="F:calcium ion binding"/>
    <property type="evidence" value="ECO:0007669"/>
    <property type="project" value="InterPro"/>
</dbReference>
<keyword evidence="2" id="KW-0519">Myristate</keyword>
<dbReference type="EMBL" id="JASPKY010000014">
    <property type="protein sequence ID" value="KAK9753337.1"/>
    <property type="molecule type" value="Genomic_DNA"/>
</dbReference>
<evidence type="ECO:0000313" key="8">
    <source>
        <dbReference type="EMBL" id="KAK9753337.1"/>
    </source>
</evidence>
<evidence type="ECO:0000256" key="1">
    <source>
        <dbReference type="ARBA" id="ARBA00006049"/>
    </source>
</evidence>
<dbReference type="GO" id="GO:0008048">
    <property type="term" value="F:calcium sensitive guanylate cyclase activator activity"/>
    <property type="evidence" value="ECO:0007669"/>
    <property type="project" value="TreeGrafter"/>
</dbReference>